<dbReference type="RefSeq" id="WP_303277582.1">
    <property type="nucleotide sequence ID" value="NZ_JAUOEK010000099.1"/>
</dbReference>
<evidence type="ECO:0000313" key="1">
    <source>
        <dbReference type="EMBL" id="MDO5969888.1"/>
    </source>
</evidence>
<keyword evidence="2" id="KW-1185">Reference proteome</keyword>
<gene>
    <name evidence="1" type="ORF">Q4Q35_08710</name>
</gene>
<name>A0ABT8W9S3_9FLAO</name>
<reference evidence="1" key="1">
    <citation type="submission" date="2023-07" db="EMBL/GenBank/DDBJ databases">
        <title>Two novel species in the genus Flavivirga.</title>
        <authorList>
            <person name="Kwon K."/>
        </authorList>
    </citation>
    <scope>NUCLEOTIDE SEQUENCE</scope>
    <source>
        <strain evidence="1">KCTC 52353</strain>
    </source>
</reference>
<sequence>MKNIIFILIFFFAVIQSNSQCEICGIYKGTSKERAQKLIIKKDSTFVYDYTDNWATLMGATTKGTWKIVGDEIELNSDYNDEEFTIKTEKIDLCGIVPNYLASNCNKLIKIQVVNSNDEYIWHLRSVMLNEDTSQISTIMFEDYNDYNSSVASSFFVGNSINKINIFNGFYDEFVVLIDDSNVNYVKIKGNFADILWYTYIKKERWKIKKNSLVKNKRFGKFKKI</sequence>
<evidence type="ECO:0000313" key="2">
    <source>
        <dbReference type="Proteomes" id="UP001176883"/>
    </source>
</evidence>
<protein>
    <recommendedName>
        <fullName evidence="3">Lipocalin-like domain-containing protein</fullName>
    </recommendedName>
</protein>
<organism evidence="1 2">
    <name type="scientific">Flavivirga aquimarina</name>
    <dbReference type="NCBI Taxonomy" id="2027862"/>
    <lineage>
        <taxon>Bacteria</taxon>
        <taxon>Pseudomonadati</taxon>
        <taxon>Bacteroidota</taxon>
        <taxon>Flavobacteriia</taxon>
        <taxon>Flavobacteriales</taxon>
        <taxon>Flavobacteriaceae</taxon>
        <taxon>Flavivirga</taxon>
    </lineage>
</organism>
<evidence type="ECO:0008006" key="3">
    <source>
        <dbReference type="Google" id="ProtNLM"/>
    </source>
</evidence>
<dbReference type="EMBL" id="JAUOEK010000099">
    <property type="protein sequence ID" value="MDO5969888.1"/>
    <property type="molecule type" value="Genomic_DNA"/>
</dbReference>
<proteinExistence type="predicted"/>
<dbReference type="Proteomes" id="UP001176883">
    <property type="component" value="Unassembled WGS sequence"/>
</dbReference>
<accession>A0ABT8W9S3</accession>
<comment type="caution">
    <text evidence="1">The sequence shown here is derived from an EMBL/GenBank/DDBJ whole genome shotgun (WGS) entry which is preliminary data.</text>
</comment>